<dbReference type="GO" id="GO:0005886">
    <property type="term" value="C:plasma membrane"/>
    <property type="evidence" value="ECO:0007669"/>
    <property type="project" value="UniProtKB-SubCell"/>
</dbReference>
<protein>
    <submittedName>
        <fullName evidence="7">(California timema) hypothetical protein</fullName>
    </submittedName>
</protein>
<reference evidence="7" key="1">
    <citation type="submission" date="2020-11" db="EMBL/GenBank/DDBJ databases">
        <authorList>
            <person name="Tran Van P."/>
        </authorList>
    </citation>
    <scope>NUCLEOTIDE SEQUENCE</scope>
</reference>
<evidence type="ECO:0000256" key="2">
    <source>
        <dbReference type="ARBA" id="ARBA00022475"/>
    </source>
</evidence>
<evidence type="ECO:0000256" key="4">
    <source>
        <dbReference type="ARBA" id="ARBA00022989"/>
    </source>
</evidence>
<keyword evidence="5 6" id="KW-0472">Membrane</keyword>
<dbReference type="GO" id="GO:0050909">
    <property type="term" value="P:sensory perception of taste"/>
    <property type="evidence" value="ECO:0007669"/>
    <property type="project" value="InterPro"/>
</dbReference>
<proteinExistence type="predicted"/>
<evidence type="ECO:0000256" key="1">
    <source>
        <dbReference type="ARBA" id="ARBA00004651"/>
    </source>
</evidence>
<evidence type="ECO:0000313" key="7">
    <source>
        <dbReference type="EMBL" id="CAD7580834.1"/>
    </source>
</evidence>
<organism evidence="7">
    <name type="scientific">Timema californicum</name>
    <name type="common">California timema</name>
    <name type="synonym">Walking stick</name>
    <dbReference type="NCBI Taxonomy" id="61474"/>
    <lineage>
        <taxon>Eukaryota</taxon>
        <taxon>Metazoa</taxon>
        <taxon>Ecdysozoa</taxon>
        <taxon>Arthropoda</taxon>
        <taxon>Hexapoda</taxon>
        <taxon>Insecta</taxon>
        <taxon>Pterygota</taxon>
        <taxon>Neoptera</taxon>
        <taxon>Polyneoptera</taxon>
        <taxon>Phasmatodea</taxon>
        <taxon>Timematodea</taxon>
        <taxon>Timematoidea</taxon>
        <taxon>Timematidae</taxon>
        <taxon>Timema</taxon>
    </lineage>
</organism>
<evidence type="ECO:0000256" key="6">
    <source>
        <dbReference type="SAM" id="Phobius"/>
    </source>
</evidence>
<dbReference type="Pfam" id="PF08395">
    <property type="entry name" value="7tm_7"/>
    <property type="match status" value="1"/>
</dbReference>
<sequence length="52" mass="6173">MFSMQLLHRKVRFTACGFFPLDYTLLYSVRHVGWSVCMFVLLMLWLSKSLAQ</sequence>
<feature type="transmembrane region" description="Helical" evidence="6">
    <location>
        <begin position="27"/>
        <end position="46"/>
    </location>
</feature>
<accession>A0A7R9JK66</accession>
<dbReference type="InterPro" id="IPR013604">
    <property type="entry name" value="7TM_chemorcpt"/>
</dbReference>
<comment type="subcellular location">
    <subcellularLocation>
        <location evidence="1">Cell membrane</location>
        <topology evidence="1">Multi-pass membrane protein</topology>
    </subcellularLocation>
</comment>
<dbReference type="AlphaFoldDB" id="A0A7R9JK66"/>
<dbReference type="EMBL" id="OE205704">
    <property type="protein sequence ID" value="CAD7580834.1"/>
    <property type="molecule type" value="Genomic_DNA"/>
</dbReference>
<evidence type="ECO:0000256" key="3">
    <source>
        <dbReference type="ARBA" id="ARBA00022692"/>
    </source>
</evidence>
<gene>
    <name evidence="7" type="ORF">TCMB3V08_LOCUS13367</name>
</gene>
<evidence type="ECO:0000256" key="5">
    <source>
        <dbReference type="ARBA" id="ARBA00023136"/>
    </source>
</evidence>
<keyword evidence="2" id="KW-1003">Cell membrane</keyword>
<name>A0A7R9JK66_TIMCA</name>
<keyword evidence="4 6" id="KW-1133">Transmembrane helix</keyword>
<keyword evidence="3 6" id="KW-0812">Transmembrane</keyword>